<keyword evidence="1" id="KW-0175">Coiled coil</keyword>
<keyword evidence="4" id="KW-1185">Reference proteome</keyword>
<accession>A0ABC8JDS8</accession>
<name>A0ABC8JDS8_ERUVS</name>
<sequence>MDHKSSTTAKAAPVVIDATTHLEEANGERKDDVEKHRNDEKISDVMELLQGLSGRLQKMEEKMECRFQEMEEKMDLLFSSKAEAENMSIDDESSFRQESDESGNRFVRFSDDRDRRSYERSHRFFGPGHGQQTYDRFGRTDHDSFSRFFNGYGQYGDDRFDRFFNGPGRGRGRGLHVGGRFAGGRCGGQGFCGGC</sequence>
<evidence type="ECO:0000313" key="4">
    <source>
        <dbReference type="Proteomes" id="UP001642260"/>
    </source>
</evidence>
<evidence type="ECO:0000313" key="3">
    <source>
        <dbReference type="EMBL" id="CAH8323294.1"/>
    </source>
</evidence>
<protein>
    <recommendedName>
        <fullName evidence="5">Glycine-rich protein</fullName>
    </recommendedName>
</protein>
<feature type="coiled-coil region" evidence="1">
    <location>
        <begin position="42"/>
        <end position="87"/>
    </location>
</feature>
<feature type="compositionally biased region" description="Basic and acidic residues" evidence="2">
    <location>
        <begin position="20"/>
        <end position="41"/>
    </location>
</feature>
<organism evidence="3 4">
    <name type="scientific">Eruca vesicaria subsp. sativa</name>
    <name type="common">Garden rocket</name>
    <name type="synonym">Eruca sativa</name>
    <dbReference type="NCBI Taxonomy" id="29727"/>
    <lineage>
        <taxon>Eukaryota</taxon>
        <taxon>Viridiplantae</taxon>
        <taxon>Streptophyta</taxon>
        <taxon>Embryophyta</taxon>
        <taxon>Tracheophyta</taxon>
        <taxon>Spermatophyta</taxon>
        <taxon>Magnoliopsida</taxon>
        <taxon>eudicotyledons</taxon>
        <taxon>Gunneridae</taxon>
        <taxon>Pentapetalae</taxon>
        <taxon>rosids</taxon>
        <taxon>malvids</taxon>
        <taxon>Brassicales</taxon>
        <taxon>Brassicaceae</taxon>
        <taxon>Brassiceae</taxon>
        <taxon>Eruca</taxon>
    </lineage>
</organism>
<gene>
    <name evidence="3" type="ORF">ERUC_LOCUS9845</name>
</gene>
<proteinExistence type="predicted"/>
<dbReference type="EMBL" id="CAKOAT010098489">
    <property type="protein sequence ID" value="CAH8323294.1"/>
    <property type="molecule type" value="Genomic_DNA"/>
</dbReference>
<evidence type="ECO:0000256" key="2">
    <source>
        <dbReference type="SAM" id="MobiDB-lite"/>
    </source>
</evidence>
<comment type="caution">
    <text evidence="3">The sequence shown here is derived from an EMBL/GenBank/DDBJ whole genome shotgun (WGS) entry which is preliminary data.</text>
</comment>
<evidence type="ECO:0000256" key="1">
    <source>
        <dbReference type="SAM" id="Coils"/>
    </source>
</evidence>
<evidence type="ECO:0008006" key="5">
    <source>
        <dbReference type="Google" id="ProtNLM"/>
    </source>
</evidence>
<reference evidence="3 4" key="1">
    <citation type="submission" date="2022-03" db="EMBL/GenBank/DDBJ databases">
        <authorList>
            <person name="Macdonald S."/>
            <person name="Ahmed S."/>
            <person name="Newling K."/>
        </authorList>
    </citation>
    <scope>NUCLEOTIDE SEQUENCE [LARGE SCALE GENOMIC DNA]</scope>
</reference>
<feature type="region of interest" description="Disordered" evidence="2">
    <location>
        <begin position="1"/>
        <end position="41"/>
    </location>
</feature>
<dbReference type="AlphaFoldDB" id="A0ABC8JDS8"/>
<dbReference type="Proteomes" id="UP001642260">
    <property type="component" value="Unassembled WGS sequence"/>
</dbReference>